<dbReference type="PROSITE" id="PS00847">
    <property type="entry name" value="MCM_1"/>
    <property type="match status" value="1"/>
</dbReference>
<dbReference type="Proteomes" id="UP000580250">
    <property type="component" value="Unassembled WGS sequence"/>
</dbReference>
<dbReference type="SMART" id="SM00382">
    <property type="entry name" value="AAA"/>
    <property type="match status" value="1"/>
</dbReference>
<evidence type="ECO:0000256" key="10">
    <source>
        <dbReference type="RuleBase" id="RU004070"/>
    </source>
</evidence>
<dbReference type="GO" id="GO:0006271">
    <property type="term" value="P:DNA strand elongation involved in DNA replication"/>
    <property type="evidence" value="ECO:0007669"/>
    <property type="project" value="TreeGrafter"/>
</dbReference>
<feature type="compositionally biased region" description="Polar residues" evidence="12">
    <location>
        <begin position="528"/>
        <end position="545"/>
    </location>
</feature>
<evidence type="ECO:0000256" key="1">
    <source>
        <dbReference type="ARBA" id="ARBA00004123"/>
    </source>
</evidence>
<dbReference type="InterPro" id="IPR041562">
    <property type="entry name" value="MCM_lid"/>
</dbReference>
<dbReference type="Pfam" id="PF14551">
    <property type="entry name" value="MCM_N"/>
    <property type="match status" value="1"/>
</dbReference>
<dbReference type="InterPro" id="IPR008046">
    <property type="entry name" value="Mcm3"/>
</dbReference>
<dbReference type="Pfam" id="PF23191">
    <property type="entry name" value="WHD_MCM3_C"/>
    <property type="match status" value="1"/>
</dbReference>
<name>A0A6V7URX0_MELEN</name>
<dbReference type="GO" id="GO:0042555">
    <property type="term" value="C:MCM complex"/>
    <property type="evidence" value="ECO:0007669"/>
    <property type="project" value="UniProtKB-UniRule"/>
</dbReference>
<dbReference type="SUPFAM" id="SSF50249">
    <property type="entry name" value="Nucleic acid-binding proteins"/>
    <property type="match status" value="1"/>
</dbReference>
<comment type="similarity">
    <text evidence="2 10">Belongs to the MCM family.</text>
</comment>
<dbReference type="GO" id="GO:0003697">
    <property type="term" value="F:single-stranded DNA binding"/>
    <property type="evidence" value="ECO:0007669"/>
    <property type="project" value="TreeGrafter"/>
</dbReference>
<evidence type="ECO:0000256" key="5">
    <source>
        <dbReference type="ARBA" id="ARBA00022801"/>
    </source>
</evidence>
<dbReference type="Pfam" id="PF00493">
    <property type="entry name" value="MCM"/>
    <property type="match status" value="1"/>
</dbReference>
<evidence type="ECO:0000256" key="12">
    <source>
        <dbReference type="SAM" id="MobiDB-lite"/>
    </source>
</evidence>
<evidence type="ECO:0000256" key="7">
    <source>
        <dbReference type="ARBA" id="ARBA00022840"/>
    </source>
</evidence>
<dbReference type="Gene3D" id="3.30.1640.10">
    <property type="entry name" value="mini-chromosome maintenance (MCM) complex, chain A, domain 1"/>
    <property type="match status" value="1"/>
</dbReference>
<comment type="subunit">
    <text evidence="11">Component of the MCM2-7 complex.</text>
</comment>
<evidence type="ECO:0000256" key="3">
    <source>
        <dbReference type="ARBA" id="ARBA00022705"/>
    </source>
</evidence>
<dbReference type="InterPro" id="IPR056575">
    <property type="entry name" value="WH_MCM3_C"/>
</dbReference>
<dbReference type="SMART" id="SM00350">
    <property type="entry name" value="MCM"/>
    <property type="match status" value="1"/>
</dbReference>
<keyword evidence="4 10" id="KW-0547">Nucleotide-binding</keyword>
<dbReference type="InterPro" id="IPR027925">
    <property type="entry name" value="MCM_N"/>
</dbReference>
<dbReference type="InterPro" id="IPR003593">
    <property type="entry name" value="AAA+_ATPase"/>
</dbReference>
<dbReference type="Gene3D" id="2.20.28.10">
    <property type="match status" value="1"/>
</dbReference>
<dbReference type="GO" id="GO:0000727">
    <property type="term" value="P:double-strand break repair via break-induced replication"/>
    <property type="evidence" value="ECO:0007669"/>
    <property type="project" value="TreeGrafter"/>
</dbReference>
<evidence type="ECO:0000256" key="8">
    <source>
        <dbReference type="ARBA" id="ARBA00023125"/>
    </source>
</evidence>
<gene>
    <name evidence="14" type="ORF">MENT_LOCUS16625</name>
</gene>
<comment type="function">
    <text evidence="11">Acts as component of the MCM2-7 complex (MCM complex) which is the replicative helicase essential for 'once per cell cycle' DNA replication initiation and elongation in eukaryotic cells. The active ATPase sites in the MCM2-7 ring are formed through the interaction surfaces of two neighboring subunits such that a critical structure of a conserved arginine finger motif is provided in trans relative to the ATP-binding site of the Walker A box of the adjacent subunit. The six ATPase active sites, however, are likely to contribute differentially to the complex helicase activity.</text>
</comment>
<feature type="region of interest" description="Disordered" evidence="12">
    <location>
        <begin position="669"/>
        <end position="758"/>
    </location>
</feature>
<dbReference type="GO" id="GO:0005634">
    <property type="term" value="C:nucleus"/>
    <property type="evidence" value="ECO:0007669"/>
    <property type="project" value="UniProtKB-SubCell"/>
</dbReference>
<dbReference type="GO" id="GO:0016787">
    <property type="term" value="F:hydrolase activity"/>
    <property type="evidence" value="ECO:0007669"/>
    <property type="project" value="UniProtKB-KW"/>
</dbReference>
<dbReference type="Gene3D" id="2.40.50.140">
    <property type="entry name" value="Nucleic acid-binding proteins"/>
    <property type="match status" value="1"/>
</dbReference>
<proteinExistence type="inferred from homology"/>
<feature type="domain" description="MCM C-terminal AAA(+) ATPase" evidence="13">
    <location>
        <begin position="303"/>
        <end position="509"/>
    </location>
</feature>
<keyword evidence="9 11" id="KW-0539">Nucleus</keyword>
<evidence type="ECO:0000256" key="4">
    <source>
        <dbReference type="ARBA" id="ARBA00022741"/>
    </source>
</evidence>
<dbReference type="AlphaFoldDB" id="A0A6V7URX0"/>
<organism evidence="14 15">
    <name type="scientific">Meloidogyne enterolobii</name>
    <name type="common">Root-knot nematode worm</name>
    <name type="synonym">Meloidogyne mayaguensis</name>
    <dbReference type="NCBI Taxonomy" id="390850"/>
    <lineage>
        <taxon>Eukaryota</taxon>
        <taxon>Metazoa</taxon>
        <taxon>Ecdysozoa</taxon>
        <taxon>Nematoda</taxon>
        <taxon>Chromadorea</taxon>
        <taxon>Rhabditida</taxon>
        <taxon>Tylenchina</taxon>
        <taxon>Tylenchomorpha</taxon>
        <taxon>Tylenchoidea</taxon>
        <taxon>Meloidogynidae</taxon>
        <taxon>Meloidogyninae</taxon>
        <taxon>Meloidogyne</taxon>
    </lineage>
</organism>
<protein>
    <recommendedName>
        <fullName evidence="11">DNA replication licensing factor MCM3</fullName>
        <ecNumber evidence="11">3.6.4.12</ecNumber>
    </recommendedName>
</protein>
<dbReference type="InterPro" id="IPR001208">
    <property type="entry name" value="MCM_dom"/>
</dbReference>
<keyword evidence="6 11" id="KW-0347">Helicase</keyword>
<evidence type="ECO:0000256" key="6">
    <source>
        <dbReference type="ARBA" id="ARBA00022806"/>
    </source>
</evidence>
<evidence type="ECO:0000313" key="15">
    <source>
        <dbReference type="Proteomes" id="UP000580250"/>
    </source>
</evidence>
<comment type="caution">
    <text evidence="14">The sequence shown here is derived from an EMBL/GenBank/DDBJ whole genome shotgun (WGS) entry which is preliminary data.</text>
</comment>
<dbReference type="PANTHER" id="PTHR11630">
    <property type="entry name" value="DNA REPLICATION LICENSING FACTOR MCM FAMILY MEMBER"/>
    <property type="match status" value="1"/>
</dbReference>
<keyword evidence="3 11" id="KW-0235">DNA replication</keyword>
<dbReference type="EMBL" id="CAJEWN010000104">
    <property type="protein sequence ID" value="CAD2164539.1"/>
    <property type="molecule type" value="Genomic_DNA"/>
</dbReference>
<keyword evidence="5 11" id="KW-0378">Hydrolase</keyword>
<evidence type="ECO:0000313" key="14">
    <source>
        <dbReference type="EMBL" id="CAD2164539.1"/>
    </source>
</evidence>
<evidence type="ECO:0000256" key="2">
    <source>
        <dbReference type="ARBA" id="ARBA00008010"/>
    </source>
</evidence>
<dbReference type="GO" id="GO:1902975">
    <property type="term" value="P:mitotic DNA replication initiation"/>
    <property type="evidence" value="ECO:0007669"/>
    <property type="project" value="TreeGrafter"/>
</dbReference>
<feature type="region of interest" description="Disordered" evidence="12">
    <location>
        <begin position="521"/>
        <end position="549"/>
    </location>
</feature>
<dbReference type="OrthoDB" id="1882346at2759"/>
<comment type="subcellular location">
    <subcellularLocation>
        <location evidence="1 11">Nucleus</location>
    </subcellularLocation>
</comment>
<dbReference type="PROSITE" id="PS50051">
    <property type="entry name" value="MCM_2"/>
    <property type="match status" value="1"/>
</dbReference>
<evidence type="ECO:0000259" key="13">
    <source>
        <dbReference type="PROSITE" id="PS50051"/>
    </source>
</evidence>
<dbReference type="GO" id="GO:0005524">
    <property type="term" value="F:ATP binding"/>
    <property type="evidence" value="ECO:0007669"/>
    <property type="project" value="UniProtKB-UniRule"/>
</dbReference>
<feature type="compositionally biased region" description="Polar residues" evidence="12">
    <location>
        <begin position="676"/>
        <end position="687"/>
    </location>
</feature>
<dbReference type="SUPFAM" id="SSF52540">
    <property type="entry name" value="P-loop containing nucleoside triphosphate hydrolases"/>
    <property type="match status" value="1"/>
</dbReference>
<dbReference type="Gene3D" id="3.40.50.300">
    <property type="entry name" value="P-loop containing nucleotide triphosphate hydrolases"/>
    <property type="match status" value="1"/>
</dbReference>
<dbReference type="InterPro" id="IPR033762">
    <property type="entry name" value="MCM_OB"/>
</dbReference>
<accession>A0A6V7URX0</accession>
<dbReference type="Pfam" id="PF17855">
    <property type="entry name" value="MCM_lid"/>
    <property type="match status" value="1"/>
</dbReference>
<keyword evidence="7 10" id="KW-0067">ATP-binding</keyword>
<dbReference type="Pfam" id="PF17207">
    <property type="entry name" value="MCM_OB"/>
    <property type="match status" value="1"/>
</dbReference>
<dbReference type="InterPro" id="IPR027417">
    <property type="entry name" value="P-loop_NTPase"/>
</dbReference>
<dbReference type="GO" id="GO:0017116">
    <property type="term" value="F:single-stranded DNA helicase activity"/>
    <property type="evidence" value="ECO:0007669"/>
    <property type="project" value="TreeGrafter"/>
</dbReference>
<dbReference type="InterPro" id="IPR012340">
    <property type="entry name" value="NA-bd_OB-fold"/>
</dbReference>
<keyword evidence="8 10" id="KW-0238">DNA-binding</keyword>
<dbReference type="PRINTS" id="PR01657">
    <property type="entry name" value="MCMFAMILY"/>
</dbReference>
<reference evidence="14 15" key="1">
    <citation type="submission" date="2020-08" db="EMBL/GenBank/DDBJ databases">
        <authorList>
            <person name="Koutsovoulos G."/>
            <person name="Danchin GJ E."/>
        </authorList>
    </citation>
    <scope>NUCLEOTIDE SEQUENCE [LARGE SCALE GENOMIC DNA]</scope>
</reference>
<dbReference type="PANTHER" id="PTHR11630:SF46">
    <property type="entry name" value="DNA REPLICATION LICENSING FACTOR MCM3-RELATED"/>
    <property type="match status" value="1"/>
</dbReference>
<dbReference type="InterPro" id="IPR018525">
    <property type="entry name" value="MCM_CS"/>
</dbReference>
<evidence type="ECO:0000256" key="11">
    <source>
        <dbReference type="RuleBase" id="RU368061"/>
    </source>
</evidence>
<dbReference type="InterPro" id="IPR031327">
    <property type="entry name" value="MCM"/>
</dbReference>
<evidence type="ECO:0000256" key="9">
    <source>
        <dbReference type="ARBA" id="ARBA00023242"/>
    </source>
</evidence>
<feature type="compositionally biased region" description="Acidic residues" evidence="12">
    <location>
        <begin position="690"/>
        <end position="703"/>
    </location>
</feature>
<comment type="catalytic activity">
    <reaction evidence="11">
        <text>ATP + H2O = ADP + phosphate + H(+)</text>
        <dbReference type="Rhea" id="RHEA:13065"/>
        <dbReference type="ChEBI" id="CHEBI:15377"/>
        <dbReference type="ChEBI" id="CHEBI:15378"/>
        <dbReference type="ChEBI" id="CHEBI:30616"/>
        <dbReference type="ChEBI" id="CHEBI:43474"/>
        <dbReference type="ChEBI" id="CHEBI:456216"/>
        <dbReference type="EC" id="3.6.4.12"/>
    </reaction>
</comment>
<dbReference type="EC" id="3.6.4.12" evidence="11"/>
<dbReference type="PRINTS" id="PR01659">
    <property type="entry name" value="MCMPROTEIN3"/>
</dbReference>
<feature type="compositionally biased region" description="Acidic residues" evidence="12">
    <location>
        <begin position="725"/>
        <end position="737"/>
    </location>
</feature>
<sequence>MAAAITTKMNAFGMVDKADENRMREIIQEYLNFLDDSGEERVYINRIEDMIRDETARLIVDINDVRLKMKERANLLLTSFVDEIIAFEHALKEIVSKLDPDYAKEKDFCIGFEGSFADRHLNPRTLKSSFLGNLVCCEGIVTRCSLVRPKIVKSSHFCPATKKIMEKKYTDFTSYEAIPTSNAYPKEDENKNPLETEFGKCVYKDHQIFSMQELPESAPPGSLPRNIDIIADEDLADRCKPGDRIQVIGLFRVLPNKQAGMSTGNFRSVLIANNVQLMSKDLLLNFEPEDIKQIRKMSRHKDIFELLARSLAPSIYGHDEVKKAVLCLLLGGCEKILENGTRLRGDINILLIGDPSVAKSQILRYVIHAAPRVVATTGRGSSGVGLTAAVLHDPDTGERKLEAGAMVLADRGIVCIDEFDKMTDIDRTTIHEVMEQGRISISKAGIQAKLNARCSVLAAANPVFGRYNLYKNPMENIGMQDSLLSRFDLIFVMLDEHDVERDRMLAESVLKLHRYRAQGESDGAVQPMGTTLENRTTFNTDGSSENSKEIYEKNREWTAMEEREKILSTHFIRKYIYMAKELKPVLSEEASTFISERYTELRSADMGRTDMERTMPVTARQLETLIRLSTAIAKSRLAKIIELKDAKKAYELLYFACFKEKSKERLEYEEHKQKRQQSNIRNNSKSPNEVEIDEEIEGNDEQESTTTKESSTRASRYAKRKLTVFEEEEEEEEEENNEGGNKTTTDQQQQQQPTKRPKIPAVISVDRYKKLKGFLRRAFDDLNISANELANLEEIEKYIQKLAENQPFTKDEFKAAYDQLSGENIIFIDDEQIMLI</sequence>